<reference evidence="1 2" key="1">
    <citation type="submission" date="2021-06" db="EMBL/GenBank/DDBJ databases">
        <authorList>
            <person name="Palmer J.M."/>
        </authorList>
    </citation>
    <scope>NUCLEOTIDE SEQUENCE [LARGE SCALE GENOMIC DNA]</scope>
    <source>
        <strain evidence="1 2">XC_2019</strain>
        <tissue evidence="1">Muscle</tissue>
    </source>
</reference>
<comment type="caution">
    <text evidence="1">The sequence shown here is derived from an EMBL/GenBank/DDBJ whole genome shotgun (WGS) entry which is preliminary data.</text>
</comment>
<organism evidence="1 2">
    <name type="scientific">Xenoophorus captivus</name>
    <dbReference type="NCBI Taxonomy" id="1517983"/>
    <lineage>
        <taxon>Eukaryota</taxon>
        <taxon>Metazoa</taxon>
        <taxon>Chordata</taxon>
        <taxon>Craniata</taxon>
        <taxon>Vertebrata</taxon>
        <taxon>Euteleostomi</taxon>
        <taxon>Actinopterygii</taxon>
        <taxon>Neopterygii</taxon>
        <taxon>Teleostei</taxon>
        <taxon>Neoteleostei</taxon>
        <taxon>Acanthomorphata</taxon>
        <taxon>Ovalentaria</taxon>
        <taxon>Atherinomorphae</taxon>
        <taxon>Cyprinodontiformes</taxon>
        <taxon>Goodeidae</taxon>
        <taxon>Xenoophorus</taxon>
    </lineage>
</organism>
<proteinExistence type="predicted"/>
<dbReference type="Proteomes" id="UP001434883">
    <property type="component" value="Unassembled WGS sequence"/>
</dbReference>
<evidence type="ECO:0000313" key="2">
    <source>
        <dbReference type="Proteomes" id="UP001434883"/>
    </source>
</evidence>
<gene>
    <name evidence="1" type="ORF">XENOCAPTIV_001755</name>
</gene>
<sequence>MLSRHGKRRPERKSMEVLTVTEGGSPVPVRRAIDMATHGQRVEFEFWSNISAAMNVHEQARQVCAWGMLSKRTGSISLRKSVTLTHIWCVSVQIKSHRYDESIEI</sequence>
<keyword evidence="2" id="KW-1185">Reference proteome</keyword>
<accession>A0ABV0Q864</accession>
<name>A0ABV0Q864_9TELE</name>
<evidence type="ECO:0000313" key="1">
    <source>
        <dbReference type="EMBL" id="MEQ2191727.1"/>
    </source>
</evidence>
<dbReference type="EMBL" id="JAHRIN010001168">
    <property type="protein sequence ID" value="MEQ2191727.1"/>
    <property type="molecule type" value="Genomic_DNA"/>
</dbReference>
<protein>
    <submittedName>
        <fullName evidence="1">Uncharacterized protein</fullName>
    </submittedName>
</protein>